<dbReference type="Ensembl" id="ENSLLET00000004013.1">
    <property type="protein sequence ID" value="ENSLLEP00000003830.1"/>
    <property type="gene ID" value="ENSLLEG00000002463.1"/>
</dbReference>
<evidence type="ECO:0000313" key="4">
    <source>
        <dbReference type="Proteomes" id="UP000694569"/>
    </source>
</evidence>
<reference evidence="3" key="1">
    <citation type="submission" date="2025-08" db="UniProtKB">
        <authorList>
            <consortium name="Ensembl"/>
        </authorList>
    </citation>
    <scope>IDENTIFICATION</scope>
</reference>
<keyword evidence="4" id="KW-1185">Reference proteome</keyword>
<dbReference type="FunFam" id="3.30.70.1820:FF:000002">
    <property type="entry name" value="LINE-1 retrotransposable element ORF1 protein"/>
    <property type="match status" value="1"/>
</dbReference>
<organism evidence="3 4">
    <name type="scientific">Leptobrachium leishanense</name>
    <name type="common">Leishan spiny toad</name>
    <dbReference type="NCBI Taxonomy" id="445787"/>
    <lineage>
        <taxon>Eukaryota</taxon>
        <taxon>Metazoa</taxon>
        <taxon>Chordata</taxon>
        <taxon>Craniata</taxon>
        <taxon>Vertebrata</taxon>
        <taxon>Euteleostomi</taxon>
        <taxon>Amphibia</taxon>
        <taxon>Batrachia</taxon>
        <taxon>Anura</taxon>
        <taxon>Pelobatoidea</taxon>
        <taxon>Megophryidae</taxon>
        <taxon>Leptobrachium</taxon>
    </lineage>
</organism>
<name>A0A8C5LVH7_9ANUR</name>
<evidence type="ECO:0000256" key="2">
    <source>
        <dbReference type="SAM" id="MobiDB-lite"/>
    </source>
</evidence>
<dbReference type="OrthoDB" id="9909705at2759"/>
<evidence type="ECO:0000256" key="1">
    <source>
        <dbReference type="ARBA" id="ARBA00061640"/>
    </source>
</evidence>
<comment type="similarity">
    <text evidence="1">Belongs to the transposase 22 family.</text>
</comment>
<feature type="region of interest" description="Disordered" evidence="2">
    <location>
        <begin position="30"/>
        <end position="54"/>
    </location>
</feature>
<evidence type="ECO:0000313" key="3">
    <source>
        <dbReference type="Ensembl" id="ENSLLEP00000003830.1"/>
    </source>
</evidence>
<reference evidence="3" key="2">
    <citation type="submission" date="2025-09" db="UniProtKB">
        <authorList>
            <consortium name="Ensembl"/>
        </authorList>
    </citation>
    <scope>IDENTIFICATION</scope>
</reference>
<dbReference type="Proteomes" id="UP000694569">
    <property type="component" value="Unplaced"/>
</dbReference>
<dbReference type="GeneTree" id="ENSGT01140000282609"/>
<proteinExistence type="inferred from homology"/>
<dbReference type="Gene3D" id="3.30.70.1820">
    <property type="entry name" value="L1 transposable element, RRM domain"/>
    <property type="match status" value="1"/>
</dbReference>
<protein>
    <submittedName>
        <fullName evidence="3">Uncharacterized protein</fullName>
    </submittedName>
</protein>
<dbReference type="AlphaFoldDB" id="A0A8C5LVH7"/>
<dbReference type="PANTHER" id="PTHR11505">
    <property type="entry name" value="L1 TRANSPOSABLE ELEMENT-RELATED"/>
    <property type="match status" value="1"/>
</dbReference>
<dbReference type="InterPro" id="IPR004244">
    <property type="entry name" value="Transposase_22"/>
</dbReference>
<accession>A0A8C5LVH7</accession>
<sequence length="327" mass="36521">MPASKPLKKTRPPDPSVAQHFVPAKKQAEAFQDGGHGETLYPEEELSTSADLTAPASRGDVERLFIKMSQMQTFLAGEVAKLGTELRGEIDSLGARTAELEDQAAELTQAHNDLAEGTGDLAKRVLFLESKMEDLSNRSRRNNIRLRGLPETVSPKDLNGTVLGILRRLAPDIPEAQLLMDRIHRAQRPPNISSLIPRDVIFRMHYFTAKHQILHAARTFQLEFEDKPLQLFQDLDPATLRRRRAWRPITEHLSANDIPYTWGFPFRLQVSVAGRQVALTPSSELAAFWAAVKCPPLEDFVAPGLPPSSFPRLQQRWTRVGITSGDG</sequence>